<evidence type="ECO:0000256" key="1">
    <source>
        <dbReference type="ARBA" id="ARBA00007381"/>
    </source>
</evidence>
<dbReference type="PRINTS" id="PR00301">
    <property type="entry name" value="HEATSHOCK70"/>
</dbReference>
<dbReference type="Gene3D" id="3.30.420.40">
    <property type="match status" value="2"/>
</dbReference>
<dbReference type="InterPro" id="IPR013126">
    <property type="entry name" value="Hsp_70_fam"/>
</dbReference>
<dbReference type="SUPFAM" id="SSF50998">
    <property type="entry name" value="Quinoprotein alcohol dehydrogenase-like"/>
    <property type="match status" value="1"/>
</dbReference>
<evidence type="ECO:0000256" key="4">
    <source>
        <dbReference type="ARBA" id="ARBA00023016"/>
    </source>
</evidence>
<dbReference type="InterPro" id="IPR018181">
    <property type="entry name" value="Heat_shock_70_CS"/>
</dbReference>
<dbReference type="PANTHER" id="PTHR42749">
    <property type="entry name" value="CELL SHAPE-DETERMINING PROTEIN MREB"/>
    <property type="match status" value="1"/>
</dbReference>
<dbReference type="Gene3D" id="3.90.640.10">
    <property type="entry name" value="Actin, Chain A, domain 4"/>
    <property type="match status" value="1"/>
</dbReference>
<dbReference type="InterPro" id="IPR002372">
    <property type="entry name" value="PQQ_rpt_dom"/>
</dbReference>
<dbReference type="SUPFAM" id="SSF53067">
    <property type="entry name" value="Actin-like ATPase domain"/>
    <property type="match status" value="2"/>
</dbReference>
<dbReference type="STRING" id="58114.SAMN05216270_107133"/>
<dbReference type="Proteomes" id="UP000198949">
    <property type="component" value="Unassembled WGS sequence"/>
</dbReference>
<evidence type="ECO:0000256" key="3">
    <source>
        <dbReference type="ARBA" id="ARBA00022840"/>
    </source>
</evidence>
<dbReference type="InterPro" id="IPR043129">
    <property type="entry name" value="ATPase_NBD"/>
</dbReference>
<evidence type="ECO:0000256" key="6">
    <source>
        <dbReference type="SAM" id="MobiDB-lite"/>
    </source>
</evidence>
<evidence type="ECO:0000256" key="5">
    <source>
        <dbReference type="ARBA" id="ARBA00023186"/>
    </source>
</evidence>
<accession>A0A1G6XEP6</accession>
<dbReference type="GO" id="GO:0140662">
    <property type="term" value="F:ATP-dependent protein folding chaperone"/>
    <property type="evidence" value="ECO:0007669"/>
    <property type="project" value="InterPro"/>
</dbReference>
<keyword evidence="4" id="KW-0346">Stress response</keyword>
<dbReference type="AlphaFoldDB" id="A0A1G6XEP6"/>
<reference evidence="9" key="1">
    <citation type="submission" date="2016-10" db="EMBL/GenBank/DDBJ databases">
        <authorList>
            <person name="Varghese N."/>
            <person name="Submissions S."/>
        </authorList>
    </citation>
    <scope>NUCLEOTIDE SEQUENCE [LARGE SCALE GENOMIC DNA]</scope>
    <source>
        <strain evidence="9">CGMCC 4.3516</strain>
    </source>
</reference>
<keyword evidence="2" id="KW-0547">Nucleotide-binding</keyword>
<organism evidence="8 9">
    <name type="scientific">Glycomyces harbinensis</name>
    <dbReference type="NCBI Taxonomy" id="58114"/>
    <lineage>
        <taxon>Bacteria</taxon>
        <taxon>Bacillati</taxon>
        <taxon>Actinomycetota</taxon>
        <taxon>Actinomycetes</taxon>
        <taxon>Glycomycetales</taxon>
        <taxon>Glycomycetaceae</taxon>
        <taxon>Glycomyces</taxon>
    </lineage>
</organism>
<sequence length="935" mass="100030">MQTPVWLAVDLGTTHTVAVVGRDGQEPRSLLFDGSPLLPSGVFLDTGGDLHTGRDAQRLAAAEPERFESHPKRRIDEGTVLLGDREVPVEELLATGLRRIADEAAASGLRPTETVLTYPADWGPVRRAVLERAAQVAALPRVRLLPEPIAAATYCAEVLGQEIPVGGAVAIFDFGGGTFDAAVVRRAEDGRLRTLAVGGLDDLGGLDVDMTLAAHLGRIVAGRDLELWRRLSEPETTADLRDRLAFWGEVRAAKEMLSRTSTAPVALPGHNPMGLHLTRDELTSLADPLVARAVDETRRTLERSGVEPAELTALLLVGGSSRMPLVATRLHARFGIAPSVPEQPELPVAFGALRHALAEPDLPAVTTPTPSPPQTPASPVTYTPYLTATSPDSAPSPPVPPVSPVTYTPYLTTTSSDSAPSPPAPPVTYTPYLTTTSPDSAPSPNLEQSAPPPRQRTPLPSYPGPLPTADPPRRRWVAFSVASSILMVIVITIVVAVNQFGGGDATKGETGEPLVLAYTQQLSADDTSAVAAAEGKAILAEVVDGSTVVSAVTPEGETLWTQTYELEPNELYLTVVEDLLIIDAYDLVTDDDEDIRAVAALDDGALLWQKPWTLNEHNDVAYYGTDVVFERRDGFEDNAVARVDLATGEEVWSKPGPDDVFILDEPRVRAETVWGVEEGTGAIPPDFYSLYDNLAAGDRIVDLDPHEGTAVVRDAATGDGITDGELPIDDEAWTVYDDLVVARASDEASPDRDTLVAHALSDLGKAWEVPLDPGFGIEHVKPCGPDLVCAALGDSSADDQHKTVAFDTETGDQVWELPVDWYLHDQWYTGPSGLVFGDQVFDTVDSFQNLDFEGDVIVEGQRFSSAMAVRDNRVVIEDRDSGGRNISILDLGTDGRSAPAGTGGHAPRHVSLLGELMVVLTGDWKAQVYIVPDIT</sequence>
<gene>
    <name evidence="8" type="ORF">SAMN05216270_107133</name>
</gene>
<keyword evidence="3" id="KW-0067">ATP-binding</keyword>
<dbReference type="Pfam" id="PF13360">
    <property type="entry name" value="PQQ_2"/>
    <property type="match status" value="1"/>
</dbReference>
<dbReference type="Pfam" id="PF00012">
    <property type="entry name" value="HSP70"/>
    <property type="match status" value="1"/>
</dbReference>
<evidence type="ECO:0000313" key="9">
    <source>
        <dbReference type="Proteomes" id="UP000198949"/>
    </source>
</evidence>
<dbReference type="GO" id="GO:0005524">
    <property type="term" value="F:ATP binding"/>
    <property type="evidence" value="ECO:0007669"/>
    <property type="project" value="UniProtKB-KW"/>
</dbReference>
<feature type="region of interest" description="Disordered" evidence="6">
    <location>
        <begin position="362"/>
        <end position="470"/>
    </location>
</feature>
<dbReference type="Gene3D" id="2.130.10.10">
    <property type="entry name" value="YVTN repeat-like/Quinoprotein amine dehydrogenase"/>
    <property type="match status" value="1"/>
</dbReference>
<proteinExistence type="inferred from homology"/>
<protein>
    <submittedName>
        <fullName evidence="8">PQQ-like domain-containing protein</fullName>
    </submittedName>
</protein>
<feature type="compositionally biased region" description="Low complexity" evidence="6">
    <location>
        <begin position="429"/>
        <end position="440"/>
    </location>
</feature>
<evidence type="ECO:0000313" key="8">
    <source>
        <dbReference type="EMBL" id="SDD76630.1"/>
    </source>
</evidence>
<keyword evidence="9" id="KW-1185">Reference proteome</keyword>
<dbReference type="PANTHER" id="PTHR42749:SF1">
    <property type="entry name" value="CELL SHAPE-DETERMINING PROTEIN MREB"/>
    <property type="match status" value="1"/>
</dbReference>
<feature type="compositionally biased region" description="Low complexity" evidence="6">
    <location>
        <begin position="404"/>
        <end position="419"/>
    </location>
</feature>
<feature type="domain" description="Pyrrolo-quinoline quinone repeat" evidence="7">
    <location>
        <begin position="547"/>
        <end position="657"/>
    </location>
</feature>
<evidence type="ECO:0000259" key="7">
    <source>
        <dbReference type="Pfam" id="PF13360"/>
    </source>
</evidence>
<dbReference type="InterPro" id="IPR011047">
    <property type="entry name" value="Quinoprotein_ADH-like_sf"/>
</dbReference>
<evidence type="ECO:0000256" key="2">
    <source>
        <dbReference type="ARBA" id="ARBA00022741"/>
    </source>
</evidence>
<dbReference type="InterPro" id="IPR015943">
    <property type="entry name" value="WD40/YVTN_repeat-like_dom_sf"/>
</dbReference>
<name>A0A1G6XEP6_9ACTN</name>
<dbReference type="PROSITE" id="PS01036">
    <property type="entry name" value="HSP70_3"/>
    <property type="match status" value="1"/>
</dbReference>
<feature type="compositionally biased region" description="Pro residues" evidence="6">
    <location>
        <begin position="450"/>
        <end position="470"/>
    </location>
</feature>
<feature type="compositionally biased region" description="Low complexity" evidence="6">
    <location>
        <begin position="377"/>
        <end position="393"/>
    </location>
</feature>
<dbReference type="EMBL" id="FNAD01000007">
    <property type="protein sequence ID" value="SDD76630.1"/>
    <property type="molecule type" value="Genomic_DNA"/>
</dbReference>
<feature type="compositionally biased region" description="Pro residues" evidence="6">
    <location>
        <begin position="394"/>
        <end position="403"/>
    </location>
</feature>
<comment type="similarity">
    <text evidence="1">Belongs to the heat shock protein 70 family.</text>
</comment>
<keyword evidence="5" id="KW-0143">Chaperone</keyword>